<dbReference type="EMBL" id="MU267787">
    <property type="protein sequence ID" value="KAH7908969.1"/>
    <property type="molecule type" value="Genomic_DNA"/>
</dbReference>
<gene>
    <name evidence="1" type="ORF">BJ138DRAFT_1156403</name>
</gene>
<sequence length="469" mass="54206">MRIPAHSVLSNVYILTKILSALPDFSSLYRAITLSKSFYHAFQAYPQSITRPVAHQLFHSTLPSALRLVRCQLAQYPIADEDAARFEPPASPAYNEDDPANDRNWNLSREEIRALVDRRKVVQAIEDIFSSREKDRRYTTSQLTHIESTRFHRAMYRIWLFCVTYGCEAYNKGQAYAEEYDDDADLENLEHQKSFLEAFSTEELHEIITVAAFLQHMGAWAAGAGFLDDVACPSDYLTSDEQASYALFHGPQAVLRAQRNDLIWLHMDLDENLHTRIGDFLLPVITDVLDARSREPEAYPPTRKIIIDNYIGGGDTCQLCQSERVPAKNLWNVINWNYLRGFHPPSTLQRRLKGHLNYNLAESDQFIQACEKTPYTVIFTEILDLHNTNDGAKRSKDDWLCKDCLMVFTCEYLHVWFLQWKRKEDLFVPEDNCRAGYDCVIQIHDIGRARVYNSTGATRWEMMELGMVH</sequence>
<dbReference type="Proteomes" id="UP000790377">
    <property type="component" value="Unassembled WGS sequence"/>
</dbReference>
<organism evidence="1 2">
    <name type="scientific">Hygrophoropsis aurantiaca</name>
    <dbReference type="NCBI Taxonomy" id="72124"/>
    <lineage>
        <taxon>Eukaryota</taxon>
        <taxon>Fungi</taxon>
        <taxon>Dikarya</taxon>
        <taxon>Basidiomycota</taxon>
        <taxon>Agaricomycotina</taxon>
        <taxon>Agaricomycetes</taxon>
        <taxon>Agaricomycetidae</taxon>
        <taxon>Boletales</taxon>
        <taxon>Coniophorineae</taxon>
        <taxon>Hygrophoropsidaceae</taxon>
        <taxon>Hygrophoropsis</taxon>
    </lineage>
</organism>
<evidence type="ECO:0000313" key="1">
    <source>
        <dbReference type="EMBL" id="KAH7908969.1"/>
    </source>
</evidence>
<proteinExistence type="predicted"/>
<accession>A0ACB8A6U2</accession>
<reference evidence="1" key="1">
    <citation type="journal article" date="2021" name="New Phytol.">
        <title>Evolutionary innovations through gain and loss of genes in the ectomycorrhizal Boletales.</title>
        <authorList>
            <person name="Wu G."/>
            <person name="Miyauchi S."/>
            <person name="Morin E."/>
            <person name="Kuo A."/>
            <person name="Drula E."/>
            <person name="Varga T."/>
            <person name="Kohler A."/>
            <person name="Feng B."/>
            <person name="Cao Y."/>
            <person name="Lipzen A."/>
            <person name="Daum C."/>
            <person name="Hundley H."/>
            <person name="Pangilinan J."/>
            <person name="Johnson J."/>
            <person name="Barry K."/>
            <person name="LaButti K."/>
            <person name="Ng V."/>
            <person name="Ahrendt S."/>
            <person name="Min B."/>
            <person name="Choi I.G."/>
            <person name="Park H."/>
            <person name="Plett J.M."/>
            <person name="Magnuson J."/>
            <person name="Spatafora J.W."/>
            <person name="Nagy L.G."/>
            <person name="Henrissat B."/>
            <person name="Grigoriev I.V."/>
            <person name="Yang Z.L."/>
            <person name="Xu J."/>
            <person name="Martin F.M."/>
        </authorList>
    </citation>
    <scope>NUCLEOTIDE SEQUENCE</scope>
    <source>
        <strain evidence="1">ATCC 28755</strain>
    </source>
</reference>
<name>A0ACB8A6U2_9AGAM</name>
<keyword evidence="2" id="KW-1185">Reference proteome</keyword>
<comment type="caution">
    <text evidence="1">The sequence shown here is derived from an EMBL/GenBank/DDBJ whole genome shotgun (WGS) entry which is preliminary data.</text>
</comment>
<protein>
    <submittedName>
        <fullName evidence="1">Uncharacterized protein</fullName>
    </submittedName>
</protein>
<evidence type="ECO:0000313" key="2">
    <source>
        <dbReference type="Proteomes" id="UP000790377"/>
    </source>
</evidence>